<sequence>MTWRSQKHNGSRSGRTVNTLDVNDKFLVFATRSLNFGHNPSDIRASLVEAGCSQEEADEVIERAAAGITQRREADRKSTQLAGLCVLAFGLVMLALAYYAGSGHVPSGRYGRLLMGYIFGGGASLVGLWMLVK</sequence>
<keyword evidence="2" id="KW-0614">Plasmid</keyword>
<reference evidence="2 3" key="1">
    <citation type="submission" date="2015-11" db="EMBL/GenBank/DDBJ databases">
        <title>The limits of bacterial species coexistence and the symbiotic plasmid transference in sympatric Rhizobium populations.</title>
        <authorList>
            <person name="Perez-Carrascal O.M."/>
            <person name="VanInsberghe D."/>
            <person name="Juarez S."/>
            <person name="Polz M.F."/>
            <person name="Vinuesa P."/>
            <person name="Gonzalez V."/>
        </authorList>
    </citation>
    <scope>NUCLEOTIDE SEQUENCE [LARGE SCALE GENOMIC DNA]</scope>
    <source>
        <strain evidence="2 3">N771</strain>
        <plasmid evidence="2 3">pRphaN771a</plasmid>
    </source>
</reference>
<keyword evidence="1" id="KW-1133">Transmembrane helix</keyword>
<keyword evidence="1" id="KW-0472">Membrane</keyword>
<geneLocation type="plasmid" evidence="2 3">
    <name>pRphaN771a</name>
</geneLocation>
<dbReference type="EMBL" id="CP013569">
    <property type="protein sequence ID" value="ANL87089.1"/>
    <property type="molecule type" value="Genomic_DNA"/>
</dbReference>
<evidence type="ECO:0008006" key="4">
    <source>
        <dbReference type="Google" id="ProtNLM"/>
    </source>
</evidence>
<keyword evidence="3" id="KW-1185">Reference proteome</keyword>
<proteinExistence type="predicted"/>
<feature type="transmembrane region" description="Helical" evidence="1">
    <location>
        <begin position="113"/>
        <end position="132"/>
    </location>
</feature>
<evidence type="ECO:0000313" key="2">
    <source>
        <dbReference type="EMBL" id="ANL87089.1"/>
    </source>
</evidence>
<gene>
    <name evidence="2" type="ORF">AMC81_PA00066</name>
</gene>
<feature type="transmembrane region" description="Helical" evidence="1">
    <location>
        <begin position="81"/>
        <end position="101"/>
    </location>
</feature>
<evidence type="ECO:0000313" key="3">
    <source>
        <dbReference type="Proteomes" id="UP000078551"/>
    </source>
</evidence>
<accession>A0ABM6CFS5</accession>
<organism evidence="2 3">
    <name type="scientific">Rhizobium phaseoli</name>
    <dbReference type="NCBI Taxonomy" id="396"/>
    <lineage>
        <taxon>Bacteria</taxon>
        <taxon>Pseudomonadati</taxon>
        <taxon>Pseudomonadota</taxon>
        <taxon>Alphaproteobacteria</taxon>
        <taxon>Hyphomicrobiales</taxon>
        <taxon>Rhizobiaceae</taxon>
        <taxon>Rhizobium/Agrobacterium group</taxon>
        <taxon>Rhizobium</taxon>
    </lineage>
</organism>
<dbReference type="Proteomes" id="UP000078551">
    <property type="component" value="Plasmid pRphaN771a"/>
</dbReference>
<evidence type="ECO:0000256" key="1">
    <source>
        <dbReference type="SAM" id="Phobius"/>
    </source>
</evidence>
<keyword evidence="1" id="KW-0812">Transmembrane</keyword>
<name>A0ABM6CFS5_9HYPH</name>
<protein>
    <recommendedName>
        <fullName evidence="4">DUF2157 domain-containing protein</fullName>
    </recommendedName>
</protein>